<evidence type="ECO:0008006" key="3">
    <source>
        <dbReference type="Google" id="ProtNLM"/>
    </source>
</evidence>
<evidence type="ECO:0000313" key="2">
    <source>
        <dbReference type="Proteomes" id="UP001057498"/>
    </source>
</evidence>
<reference evidence="1" key="1">
    <citation type="submission" date="2022-04" db="EMBL/GenBank/DDBJ databases">
        <title>Whole genome sequence of Sphaerotilus sp. FB-5.</title>
        <authorList>
            <person name="Takeda M."/>
            <person name="Narihara S."/>
            <person name="Akimoto M."/>
            <person name="Akimoto R."/>
            <person name="Nishiyashiki S."/>
            <person name="Murakami T."/>
        </authorList>
    </citation>
    <scope>NUCLEOTIDE SEQUENCE</scope>
    <source>
        <strain evidence="1">FB-5</strain>
    </source>
</reference>
<gene>
    <name evidence="1" type="ORF">CATMQ487_16470</name>
</gene>
<accession>A0ABM7YK07</accession>
<proteinExistence type="predicted"/>
<dbReference type="Proteomes" id="UP001057498">
    <property type="component" value="Chromosome"/>
</dbReference>
<protein>
    <recommendedName>
        <fullName evidence="3">Tfp pilus assembly protein PilX</fullName>
    </recommendedName>
</protein>
<dbReference type="EMBL" id="AP025730">
    <property type="protein sequence ID" value="BDI04677.1"/>
    <property type="molecule type" value="Genomic_DNA"/>
</dbReference>
<sequence>MMALPRIAPSARRPRPAPARQRGIVLPFTLVALVVVLLAGAGLIRAMDAGLLQAGNLAFRRDLANQAERGFAKAHTLLNTGALSTESAREANSLANNYSATRLASNSQGIPNVLVNDSSFTGAAFTGADISDSATGVTLRWVIDRQCAAAGSYVSTSCAVASRSTDSAADDRYKLVNAESQPVYRISVRATGPRNTQAFFQATVVR</sequence>
<organism evidence="1 2">
    <name type="scientific">Sphaerotilus microaerophilus</name>
    <dbReference type="NCBI Taxonomy" id="2914710"/>
    <lineage>
        <taxon>Bacteria</taxon>
        <taxon>Pseudomonadati</taxon>
        <taxon>Pseudomonadota</taxon>
        <taxon>Betaproteobacteria</taxon>
        <taxon>Burkholderiales</taxon>
        <taxon>Sphaerotilaceae</taxon>
        <taxon>Sphaerotilus</taxon>
    </lineage>
</organism>
<evidence type="ECO:0000313" key="1">
    <source>
        <dbReference type="EMBL" id="BDI04677.1"/>
    </source>
</evidence>
<name>A0ABM7YK07_9BURK</name>
<keyword evidence="2" id="KW-1185">Reference proteome</keyword>